<evidence type="ECO:0000313" key="7">
    <source>
        <dbReference type="Proteomes" id="UP000555448"/>
    </source>
</evidence>
<dbReference type="PANTHER" id="PTHR38041:SF1">
    <property type="entry name" value="CHORISMATE MUTASE"/>
    <property type="match status" value="1"/>
</dbReference>
<dbReference type="PIRSF" id="PIRSF029775">
    <property type="entry name" value="Isochor_pyr_lyas"/>
    <property type="match status" value="1"/>
</dbReference>
<name>A0A7W7K7T4_9SPHN</name>
<dbReference type="GO" id="GO:0016835">
    <property type="term" value="F:carbon-oxygen lyase activity"/>
    <property type="evidence" value="ECO:0007669"/>
    <property type="project" value="InterPro"/>
</dbReference>
<dbReference type="PROSITE" id="PS51168">
    <property type="entry name" value="CHORISMATE_MUT_2"/>
    <property type="match status" value="1"/>
</dbReference>
<proteinExistence type="predicted"/>
<feature type="region of interest" description="Disordered" evidence="4">
    <location>
        <begin position="1"/>
        <end position="21"/>
    </location>
</feature>
<feature type="compositionally biased region" description="Polar residues" evidence="4">
    <location>
        <begin position="1"/>
        <end position="11"/>
    </location>
</feature>
<sequence>MSLSQSDTASGATPMPDTCQSMTDVRAGVDALDARLVDLLATRFAYMRAAARIKPERGHVRDERRKAEVIANAKARAEALGLPADAIAAIWDSLVETSIAYELDHWDRRRQD</sequence>
<accession>A0A7W7K7T4</accession>
<keyword evidence="7" id="KW-1185">Reference proteome</keyword>
<keyword evidence="6" id="KW-0456">Lyase</keyword>
<dbReference type="InterPro" id="IPR036979">
    <property type="entry name" value="CM_dom_sf"/>
</dbReference>
<organism evidence="6 7">
    <name type="scientific">Novosphingobium chloroacetimidivorans</name>
    <dbReference type="NCBI Taxonomy" id="1428314"/>
    <lineage>
        <taxon>Bacteria</taxon>
        <taxon>Pseudomonadati</taxon>
        <taxon>Pseudomonadota</taxon>
        <taxon>Alphaproteobacteria</taxon>
        <taxon>Sphingomonadales</taxon>
        <taxon>Sphingomonadaceae</taxon>
        <taxon>Novosphingobium</taxon>
    </lineage>
</organism>
<evidence type="ECO:0000313" key="6">
    <source>
        <dbReference type="EMBL" id="MBB4857148.1"/>
    </source>
</evidence>
<dbReference type="AlphaFoldDB" id="A0A7W7K7T4"/>
<dbReference type="InterPro" id="IPR036263">
    <property type="entry name" value="Chorismate_II_sf"/>
</dbReference>
<feature type="binding site" evidence="3">
    <location>
        <position position="26"/>
    </location>
    <ligand>
        <name>substrate</name>
    </ligand>
</feature>
<dbReference type="GO" id="GO:0009697">
    <property type="term" value="P:salicylic acid biosynthetic process"/>
    <property type="evidence" value="ECO:0007669"/>
    <property type="project" value="InterPro"/>
</dbReference>
<keyword evidence="6" id="KW-0670">Pyruvate</keyword>
<dbReference type="InterPro" id="IPR008241">
    <property type="entry name" value="Isochorismate_pyruvate-lyase"/>
</dbReference>
<dbReference type="InterPro" id="IPR051331">
    <property type="entry name" value="Chorismate_mutase-related"/>
</dbReference>
<dbReference type="Gene3D" id="1.20.59.10">
    <property type="entry name" value="Chorismate mutase"/>
    <property type="match status" value="1"/>
</dbReference>
<reference evidence="6 7" key="1">
    <citation type="submission" date="2020-08" db="EMBL/GenBank/DDBJ databases">
        <title>Functional genomics of gut bacteria from endangered species of beetles.</title>
        <authorList>
            <person name="Carlos-Shanley C."/>
        </authorList>
    </citation>
    <scope>NUCLEOTIDE SEQUENCE [LARGE SCALE GENOMIC DNA]</scope>
    <source>
        <strain evidence="6 7">S00245</strain>
    </source>
</reference>
<feature type="binding site" evidence="3">
    <location>
        <position position="54"/>
    </location>
    <ligand>
        <name>substrate</name>
    </ligand>
</feature>
<comment type="caution">
    <text evidence="6">The sequence shown here is derived from an EMBL/GenBank/DDBJ whole genome shotgun (WGS) entry which is preliminary data.</text>
</comment>
<dbReference type="RefSeq" id="WP_246381100.1">
    <property type="nucleotide sequence ID" value="NZ_JACHLR010000001.1"/>
</dbReference>
<gene>
    <name evidence="6" type="ORF">HNO88_000445</name>
</gene>
<dbReference type="GO" id="GO:0046417">
    <property type="term" value="P:chorismate metabolic process"/>
    <property type="evidence" value="ECO:0007669"/>
    <property type="project" value="InterPro"/>
</dbReference>
<evidence type="ECO:0000256" key="3">
    <source>
        <dbReference type="PIRSR" id="PIRSR029775-1"/>
    </source>
</evidence>
<keyword evidence="2" id="KW-0413">Isomerase</keyword>
<feature type="binding site" evidence="3">
    <location>
        <position position="43"/>
    </location>
    <ligand>
        <name>substrate</name>
    </ligand>
</feature>
<dbReference type="Pfam" id="PF01817">
    <property type="entry name" value="CM_2"/>
    <property type="match status" value="1"/>
</dbReference>
<dbReference type="InterPro" id="IPR002701">
    <property type="entry name" value="CM_II_prokaryot"/>
</dbReference>
<evidence type="ECO:0000256" key="1">
    <source>
        <dbReference type="ARBA" id="ARBA00012404"/>
    </source>
</evidence>
<dbReference type="SUPFAM" id="SSF48600">
    <property type="entry name" value="Chorismate mutase II"/>
    <property type="match status" value="1"/>
</dbReference>
<dbReference type="EMBL" id="JACHLR010000001">
    <property type="protein sequence ID" value="MBB4857148.1"/>
    <property type="molecule type" value="Genomic_DNA"/>
</dbReference>
<dbReference type="Proteomes" id="UP000555448">
    <property type="component" value="Unassembled WGS sequence"/>
</dbReference>
<dbReference type="PANTHER" id="PTHR38041">
    <property type="entry name" value="CHORISMATE MUTASE"/>
    <property type="match status" value="1"/>
</dbReference>
<feature type="domain" description="Chorismate mutase" evidence="5">
    <location>
        <begin position="16"/>
        <end position="106"/>
    </location>
</feature>
<dbReference type="SMART" id="SM00830">
    <property type="entry name" value="CM_2"/>
    <property type="match status" value="1"/>
</dbReference>
<evidence type="ECO:0000256" key="4">
    <source>
        <dbReference type="SAM" id="MobiDB-lite"/>
    </source>
</evidence>
<evidence type="ECO:0000259" key="5">
    <source>
        <dbReference type="PROSITE" id="PS51168"/>
    </source>
</evidence>
<evidence type="ECO:0000256" key="2">
    <source>
        <dbReference type="ARBA" id="ARBA00023235"/>
    </source>
</evidence>
<dbReference type="EC" id="5.4.99.5" evidence="1"/>
<protein>
    <recommendedName>
        <fullName evidence="1">chorismate mutase</fullName>
        <ecNumber evidence="1">5.4.99.5</ecNumber>
    </recommendedName>
</protein>
<dbReference type="GO" id="GO:0004106">
    <property type="term" value="F:chorismate mutase activity"/>
    <property type="evidence" value="ECO:0007669"/>
    <property type="project" value="UniProtKB-EC"/>
</dbReference>
<feature type="binding site" evidence="3">
    <location>
        <position position="102"/>
    </location>
    <ligand>
        <name>substrate</name>
    </ligand>
</feature>